<dbReference type="Proteomes" id="UP001460270">
    <property type="component" value="Unassembled WGS sequence"/>
</dbReference>
<dbReference type="PANTHER" id="PTHR11311:SF30">
    <property type="entry name" value="SPONDIN-LIKE TSP1 DOMAIN-CONTAINING PROTEIN"/>
    <property type="match status" value="1"/>
</dbReference>
<keyword evidence="6" id="KW-1185">Reference proteome</keyword>
<dbReference type="GO" id="GO:0030036">
    <property type="term" value="P:actin cytoskeleton organization"/>
    <property type="evidence" value="ECO:0007669"/>
    <property type="project" value="TreeGrafter"/>
</dbReference>
<proteinExistence type="predicted"/>
<sequence length="204" mass="22664">MELSVSLHSVSEECEFGSVGDKDALSDLERTELGLKMFPRLTYTDMETTWTFLTPDNSPSLCTLRDLPLTLQSCVLSRDCQLSEWSQWSSCSTSCSDPASPRGTRTRSRQVTQLSVGEGVQCEPVEETERCEPGGDGAPPCPAYTWRTSEWSECRVDLLLSQQDRRRGNLTGLCGGGLQTREVYCVQANAELLTYISQMQDKGK</sequence>
<name>A0AAW0MHX4_9GOBI</name>
<dbReference type="SUPFAM" id="SSF82895">
    <property type="entry name" value="TSP-1 type 1 repeat"/>
    <property type="match status" value="2"/>
</dbReference>
<reference evidence="6" key="1">
    <citation type="submission" date="2024-04" db="EMBL/GenBank/DDBJ databases">
        <title>Salinicola lusitanus LLJ914,a marine bacterium isolated from the Okinawa Trough.</title>
        <authorList>
            <person name="Li J."/>
        </authorList>
    </citation>
    <scope>NUCLEOTIDE SEQUENCE [LARGE SCALE GENOMIC DNA]</scope>
</reference>
<dbReference type="InterPro" id="IPR000884">
    <property type="entry name" value="TSP1_rpt"/>
</dbReference>
<gene>
    <name evidence="5" type="ORF">WMY93_031483</name>
</gene>
<dbReference type="GO" id="GO:0005886">
    <property type="term" value="C:plasma membrane"/>
    <property type="evidence" value="ECO:0007669"/>
    <property type="project" value="TreeGrafter"/>
</dbReference>
<dbReference type="InterPro" id="IPR044004">
    <property type="entry name" value="TSP1_spondin_dom"/>
</dbReference>
<dbReference type="Pfam" id="PF19028">
    <property type="entry name" value="TSP1_spondin"/>
    <property type="match status" value="1"/>
</dbReference>
<organism evidence="5 6">
    <name type="scientific">Mugilogobius chulae</name>
    <name type="common">yellowstripe goby</name>
    <dbReference type="NCBI Taxonomy" id="88201"/>
    <lineage>
        <taxon>Eukaryota</taxon>
        <taxon>Metazoa</taxon>
        <taxon>Chordata</taxon>
        <taxon>Craniata</taxon>
        <taxon>Vertebrata</taxon>
        <taxon>Euteleostomi</taxon>
        <taxon>Actinopterygii</taxon>
        <taxon>Neopterygii</taxon>
        <taxon>Teleostei</taxon>
        <taxon>Neoteleostei</taxon>
        <taxon>Acanthomorphata</taxon>
        <taxon>Gobiaria</taxon>
        <taxon>Gobiiformes</taxon>
        <taxon>Gobioidei</taxon>
        <taxon>Gobiidae</taxon>
        <taxon>Gobionellinae</taxon>
        <taxon>Mugilogobius</taxon>
    </lineage>
</organism>
<evidence type="ECO:0000256" key="2">
    <source>
        <dbReference type="ARBA" id="ARBA00023157"/>
    </source>
</evidence>
<evidence type="ECO:0000256" key="1">
    <source>
        <dbReference type="ARBA" id="ARBA00022729"/>
    </source>
</evidence>
<accession>A0AAW0MHX4</accession>
<evidence type="ECO:0000259" key="4">
    <source>
        <dbReference type="Pfam" id="PF19028"/>
    </source>
</evidence>
<dbReference type="InterPro" id="IPR051418">
    <property type="entry name" value="Spondin/Thrombospondin_T1"/>
</dbReference>
<comment type="caution">
    <text evidence="5">The sequence shown here is derived from an EMBL/GenBank/DDBJ whole genome shotgun (WGS) entry which is preliminary data.</text>
</comment>
<keyword evidence="3" id="KW-0325">Glycoprotein</keyword>
<feature type="domain" description="Spondin-like TSP1" evidence="4">
    <location>
        <begin position="80"/>
        <end position="132"/>
    </location>
</feature>
<protein>
    <recommendedName>
        <fullName evidence="4">Spondin-like TSP1 domain-containing protein</fullName>
    </recommendedName>
</protein>
<dbReference type="PROSITE" id="PS50092">
    <property type="entry name" value="TSP1"/>
    <property type="match status" value="1"/>
</dbReference>
<keyword evidence="1" id="KW-0732">Signal</keyword>
<dbReference type="InterPro" id="IPR036383">
    <property type="entry name" value="TSP1_rpt_sf"/>
</dbReference>
<evidence type="ECO:0000256" key="3">
    <source>
        <dbReference type="ARBA" id="ARBA00023180"/>
    </source>
</evidence>
<dbReference type="EMBL" id="JBBPFD010000669">
    <property type="protein sequence ID" value="KAK7877843.1"/>
    <property type="molecule type" value="Genomic_DNA"/>
</dbReference>
<evidence type="ECO:0000313" key="5">
    <source>
        <dbReference type="EMBL" id="KAK7877843.1"/>
    </source>
</evidence>
<evidence type="ECO:0000313" key="6">
    <source>
        <dbReference type="Proteomes" id="UP001460270"/>
    </source>
</evidence>
<dbReference type="PANTHER" id="PTHR11311">
    <property type="entry name" value="SPONDIN"/>
    <property type="match status" value="1"/>
</dbReference>
<dbReference type="FunFam" id="2.20.100.10:FF:000019">
    <property type="entry name" value="Thrombospondin type 1 domain containing 7A"/>
    <property type="match status" value="1"/>
</dbReference>
<keyword evidence="2" id="KW-1015">Disulfide bond</keyword>
<feature type="non-terminal residue" evidence="5">
    <location>
        <position position="204"/>
    </location>
</feature>
<dbReference type="Gene3D" id="2.20.100.10">
    <property type="entry name" value="Thrombospondin type-1 (TSP1) repeat"/>
    <property type="match status" value="1"/>
</dbReference>
<dbReference type="AlphaFoldDB" id="A0AAW0MHX4"/>